<feature type="compositionally biased region" description="Basic and acidic residues" evidence="1">
    <location>
        <begin position="391"/>
        <end position="410"/>
    </location>
</feature>
<dbReference type="EMBL" id="BAABGA010000067">
    <property type="protein sequence ID" value="GAA4463996.1"/>
    <property type="molecule type" value="Genomic_DNA"/>
</dbReference>
<proteinExistence type="predicted"/>
<evidence type="ECO:0008006" key="6">
    <source>
        <dbReference type="Google" id="ProtNLM"/>
    </source>
</evidence>
<feature type="region of interest" description="Disordered" evidence="1">
    <location>
        <begin position="1127"/>
        <end position="1149"/>
    </location>
</feature>
<dbReference type="Pfam" id="PF24096">
    <property type="entry name" value="DUF7379"/>
    <property type="match status" value="1"/>
</dbReference>
<keyword evidence="5" id="KW-1185">Reference proteome</keyword>
<dbReference type="InterPro" id="IPR005077">
    <property type="entry name" value="Peptidase_C11"/>
</dbReference>
<feature type="domain" description="CHAT" evidence="2">
    <location>
        <begin position="827"/>
        <end position="1110"/>
    </location>
</feature>
<reference evidence="5" key="1">
    <citation type="journal article" date="2019" name="Int. J. Syst. Evol. Microbiol.">
        <title>The Global Catalogue of Microorganisms (GCM) 10K type strain sequencing project: providing services to taxonomists for standard genome sequencing and annotation.</title>
        <authorList>
            <consortium name="The Broad Institute Genomics Platform"/>
            <consortium name="The Broad Institute Genome Sequencing Center for Infectious Disease"/>
            <person name="Wu L."/>
            <person name="Ma J."/>
        </authorList>
    </citation>
    <scope>NUCLEOTIDE SEQUENCE [LARGE SCALE GENOMIC DNA]</scope>
    <source>
        <strain evidence="5">JCM 17759</strain>
    </source>
</reference>
<protein>
    <recommendedName>
        <fullName evidence="6">CHAT domain protein</fullName>
    </recommendedName>
</protein>
<evidence type="ECO:0000313" key="4">
    <source>
        <dbReference type="EMBL" id="GAA4463996.1"/>
    </source>
</evidence>
<dbReference type="InterPro" id="IPR055803">
    <property type="entry name" value="DUF7379"/>
</dbReference>
<organism evidence="4 5">
    <name type="scientific">Novipirellula rosea</name>
    <dbReference type="NCBI Taxonomy" id="1031540"/>
    <lineage>
        <taxon>Bacteria</taxon>
        <taxon>Pseudomonadati</taxon>
        <taxon>Planctomycetota</taxon>
        <taxon>Planctomycetia</taxon>
        <taxon>Pirellulales</taxon>
        <taxon>Pirellulaceae</taxon>
        <taxon>Novipirellula</taxon>
    </lineage>
</organism>
<evidence type="ECO:0000256" key="1">
    <source>
        <dbReference type="SAM" id="MobiDB-lite"/>
    </source>
</evidence>
<dbReference type="Pfam" id="PF12770">
    <property type="entry name" value="CHAT"/>
    <property type="match status" value="1"/>
</dbReference>
<dbReference type="InterPro" id="IPR024983">
    <property type="entry name" value="CHAT_dom"/>
</dbReference>
<comment type="caution">
    <text evidence="4">The sequence shown here is derived from an EMBL/GenBank/DDBJ whole genome shotgun (WGS) entry which is preliminary data.</text>
</comment>
<feature type="region of interest" description="Disordered" evidence="1">
    <location>
        <begin position="391"/>
        <end position="413"/>
    </location>
</feature>
<dbReference type="Proteomes" id="UP001500840">
    <property type="component" value="Unassembled WGS sequence"/>
</dbReference>
<feature type="compositionally biased region" description="Basic and acidic residues" evidence="1">
    <location>
        <begin position="700"/>
        <end position="723"/>
    </location>
</feature>
<dbReference type="Pfam" id="PF03415">
    <property type="entry name" value="Peptidase_C11"/>
    <property type="match status" value="1"/>
</dbReference>
<dbReference type="InterPro" id="IPR029058">
    <property type="entry name" value="AB_hydrolase_fold"/>
</dbReference>
<feature type="region of interest" description="Disordered" evidence="1">
    <location>
        <begin position="700"/>
        <end position="730"/>
    </location>
</feature>
<gene>
    <name evidence="4" type="ORF">GCM10023156_49910</name>
</gene>
<dbReference type="Gene3D" id="3.40.50.1820">
    <property type="entry name" value="alpha/beta hydrolase"/>
    <property type="match status" value="1"/>
</dbReference>
<sequence>MLYLCDDYTQTEDNVENIAELTSLFPSLWQTIKNIEQTQRLKAPIDVVYQFDAYHALDLSELSGTQKDWDQHCIRRYLSCENFSDQRSSFVVKRSSEYKTINTGRTQTLKDFFEWAKSPIERAQNVIFVLAGLGVGDKRSVVGNINRDRDFGRIFSICDDNSAKDALNPIELQNAIETLVNDYRDGEPIDLLGFDMASMQFIEVAYQFAGLARTMVASQNNGFEPCWPYEQLIQETGKLVRKTRQDRGFVGPKELGPLFVKTIGSSTASYLQAQHETSGRLPDFHPIVSAIDLGQLDVVARSLDTFFLNLLQTLGDEAIWTMRESVFLRLKKSHQQNTDSSSRHKPRTMISHDLLHLLQVVCEEAEKLQNAEGAFDAWYAKQLRELSESRDSTHLFDRKPSTSQDKRQEAGELSACRVQETMSEVVDNVKRIIHDRLSNKTTDEGEQQRGGLGRTWRVLQLIGFDNELKVFCPVLDKYEKAGNTAADREDYGNLSSDEIKGYDLATMASLRQLCERFDRLSVEQLKRSAAKARHIFSIAHAVMTLVTPPPLEQDSELAGFRCERKDLRDRSARCILAQHAFMQAINSSLGSSNEELNLPLHCGISIYRPEHLDRLAQSQYLDFSFHRNVHWVSLLAAINLIRKHPGQLWDIVSSLLSTCTGSGRDELLQRLAGPHSVLNRFGNQFRAMQNPLTLTLSVSENREDQVSKEPIHDAAGHRDDGRYKGSSPSSSDVVFSDKAVQEKLGEGITYKLTLETNRQDAFVDSGVSTLNRRRVNRALQRLEEIITPTPYGEQNNLHAMESFARDLGEDIFCGIDLSVSADECSMIPHLQLQLPIELMGLPWEVMNEGRLSRHGHHSRMLCERFAISRQTLVDSGVARPPLSRTSGKIRPLIIGDPLLQPDVVRRYGASQLQGALDEAREVEQLFRRLAIDLRGTIEFSDDDVHIGTTITGHDVRRLLRSGLYDIVHFAGHAMHDDHTATRSCWLLSDGGLWAQEIANTLSNCQSPPWLVYANACQAGMNTSSQSRFRTNVYGLGTAFTNNGTTAYLGPLWPIGDFVAGQMATDFYKGLLLERSTVGESLFTAKRNAKQRIEGALAGDLSWASMVAYGDSRMKLLDSIGVDESDAGKLSGAANGRQEAPKEDQGENTQRLKRLRRYSSSGQPIQPMQASVRSTRDAISDHAFCRASHSRDQRLKQVTENQVALELRQINGVRFWQVTRHNDVEFTGLPGSPLRQELDQNERLRHQLGIRSGRWVGDDSQLVGHWRIPLSANQNFGRALTELDSQCVDTEGLVTVDRDNRVSSLPSTAKQRLARQFQRRVGGRILLLMHESFGNTRSVVESLGNSFIRRAHREYVAVLGFDHWSLQRGVIECAGQFCHEFSDFVDRQANGKGADGTWADTCIDIIGLGRGGLVARAIAETAAEAKNGASQRPSVRNVVMVATPTSSCRLLNWANWAPTADILANSVHLDATGMYAKLSCALAQLSVLASPEAADDLIRRARGVLIGSNELDDSFAPLEGVQYSSIATAYAPGAAVSVARTLQECCEDNPFFQRLHDLIVGIDDTPVHDHRVESLLIHPTNTRFCASAVASPEQPRSTSSTQVIACDSIHHTNLLSHPDCRRFIAQRLFDNDAP</sequence>
<feature type="domain" description="DUF7379" evidence="3">
    <location>
        <begin position="1325"/>
        <end position="1470"/>
    </location>
</feature>
<evidence type="ECO:0000259" key="3">
    <source>
        <dbReference type="Pfam" id="PF24096"/>
    </source>
</evidence>
<name>A0ABP8NDH7_9BACT</name>
<evidence type="ECO:0000259" key="2">
    <source>
        <dbReference type="Pfam" id="PF12770"/>
    </source>
</evidence>
<dbReference type="PANTHER" id="PTHR37835:SF1">
    <property type="entry name" value="ALPHA-CLOSTRIPAIN"/>
    <property type="match status" value="1"/>
</dbReference>
<evidence type="ECO:0000313" key="5">
    <source>
        <dbReference type="Proteomes" id="UP001500840"/>
    </source>
</evidence>
<dbReference type="PANTHER" id="PTHR37835">
    <property type="entry name" value="ALPHA-CLOSTRIPAIN"/>
    <property type="match status" value="1"/>
</dbReference>
<accession>A0ABP8NDH7</accession>